<dbReference type="EMBL" id="AMWN01000007">
    <property type="protein sequence ID" value="EXJ81557.1"/>
    <property type="molecule type" value="Genomic_DNA"/>
</dbReference>
<evidence type="ECO:0000313" key="2">
    <source>
        <dbReference type="Proteomes" id="UP000019484"/>
    </source>
</evidence>
<dbReference type="GeneID" id="19162477"/>
<reference evidence="1 2" key="1">
    <citation type="submission" date="2013-03" db="EMBL/GenBank/DDBJ databases">
        <title>The Genome Sequence of Capronia coronata CBS 617.96.</title>
        <authorList>
            <consortium name="The Broad Institute Genomics Platform"/>
            <person name="Cuomo C."/>
            <person name="de Hoog S."/>
            <person name="Gorbushina A."/>
            <person name="Walker B."/>
            <person name="Young S.K."/>
            <person name="Zeng Q."/>
            <person name="Gargeya S."/>
            <person name="Fitzgerald M."/>
            <person name="Haas B."/>
            <person name="Abouelleil A."/>
            <person name="Allen A.W."/>
            <person name="Alvarado L."/>
            <person name="Arachchi H.M."/>
            <person name="Berlin A.M."/>
            <person name="Chapman S.B."/>
            <person name="Gainer-Dewar J."/>
            <person name="Goldberg J."/>
            <person name="Griggs A."/>
            <person name="Gujja S."/>
            <person name="Hansen M."/>
            <person name="Howarth C."/>
            <person name="Imamovic A."/>
            <person name="Ireland A."/>
            <person name="Larimer J."/>
            <person name="McCowan C."/>
            <person name="Murphy C."/>
            <person name="Pearson M."/>
            <person name="Poon T.W."/>
            <person name="Priest M."/>
            <person name="Roberts A."/>
            <person name="Saif S."/>
            <person name="Shea T."/>
            <person name="Sisk P."/>
            <person name="Sykes S."/>
            <person name="Wortman J."/>
            <person name="Nusbaum C."/>
            <person name="Birren B."/>
        </authorList>
    </citation>
    <scope>NUCLEOTIDE SEQUENCE [LARGE SCALE GENOMIC DNA]</scope>
    <source>
        <strain evidence="1 2">CBS 617.96</strain>
    </source>
</reference>
<dbReference type="OrthoDB" id="2744543at2759"/>
<accession>W9XLZ6</accession>
<protein>
    <submittedName>
        <fullName evidence="1">Uncharacterized protein</fullName>
    </submittedName>
</protein>
<dbReference type="eggNOG" id="ENOG502RB1H">
    <property type="taxonomic scope" value="Eukaryota"/>
</dbReference>
<sequence length="190" mass="21582">MPSQPSPSPVEITLKRVTSESDIPTLAHLSDLALKPDGFHEFRRRYGAKSPYDDSVEKLTRAMRDDKGQYFMFKAMIKSKAAVDLELPEQPRHSEKEIIVGFSQWRIGYVETPKMDPFAPRRQVAHSGTFEAGVSNLAISEERNAEQADGVDLNDKQRMKAFYSNPNDELARKMGNVYIETIRAKRHVGK</sequence>
<dbReference type="AlphaFoldDB" id="W9XLZ6"/>
<comment type="caution">
    <text evidence="1">The sequence shown here is derived from an EMBL/GenBank/DDBJ whole genome shotgun (WGS) entry which is preliminary data.</text>
</comment>
<dbReference type="RefSeq" id="XP_007726678.1">
    <property type="nucleotide sequence ID" value="XM_007728488.1"/>
</dbReference>
<organism evidence="1 2">
    <name type="scientific">Capronia coronata CBS 617.96</name>
    <dbReference type="NCBI Taxonomy" id="1182541"/>
    <lineage>
        <taxon>Eukaryota</taxon>
        <taxon>Fungi</taxon>
        <taxon>Dikarya</taxon>
        <taxon>Ascomycota</taxon>
        <taxon>Pezizomycotina</taxon>
        <taxon>Eurotiomycetes</taxon>
        <taxon>Chaetothyriomycetidae</taxon>
        <taxon>Chaetothyriales</taxon>
        <taxon>Herpotrichiellaceae</taxon>
        <taxon>Capronia</taxon>
    </lineage>
</organism>
<dbReference type="STRING" id="1182541.W9XLZ6"/>
<proteinExistence type="predicted"/>
<name>W9XLZ6_9EURO</name>
<keyword evidence="2" id="KW-1185">Reference proteome</keyword>
<dbReference type="Proteomes" id="UP000019484">
    <property type="component" value="Unassembled WGS sequence"/>
</dbReference>
<gene>
    <name evidence="1" type="ORF">A1O1_07621</name>
</gene>
<dbReference type="HOGENOM" id="CLU_078833_0_0_1"/>
<evidence type="ECO:0000313" key="1">
    <source>
        <dbReference type="EMBL" id="EXJ81557.1"/>
    </source>
</evidence>